<protein>
    <submittedName>
        <fullName evidence="4">Tetratricopeptide repeat protein</fullName>
    </submittedName>
</protein>
<comment type="caution">
    <text evidence="4">The sequence shown here is derived from an EMBL/GenBank/DDBJ whole genome shotgun (WGS) entry which is preliminary data.</text>
</comment>
<keyword evidence="2 3" id="KW-0802">TPR repeat</keyword>
<dbReference type="PROSITE" id="PS50005">
    <property type="entry name" value="TPR"/>
    <property type="match status" value="1"/>
</dbReference>
<sequence>MKGPTGWWGYGVAARLGWTTLAFSTDAQEWYPADEMAALLPAAVAAAGPARVTYGFSMGGYAALKYGAALGARATLALSPQYSIDPADVPGDPRSVHFFDNRRHAGMAVRAEDLAPTPIIAFDPLEGRDSAHARHLARLPGLHAASLRHAGHATPAVLIEARSLRDVLEAAVAGDAGRALSAIRQSRRASPTLLSALAITLEGRGRTAWARGFEAVAAAGRSTPPARGFEARARALHRLGRYQEEQALLRAWIAERPEELEPRLRLASCCLAMGDPELAVPAIREAIAAGPVDQRLHAALINCLKRLDRAEEAVAAAEGAVAAAPRLASAHAQLGDVLLWARRRARAAVAYTRALAIDPLHGAAQFGLALLEPPSAGDEGHGPRMTALLARMSAEPTSEAAWISLIVQLQEARHIPAAIDAAERALQAFPGSGALRLRLGTLCLGAGQAAEAERAFRTLTEDAPESADGWIGLTDALWRQRRFADGLHAVAAATAAHPRNALLAARHANYMLAAGGDAIAAEKEARRAITLDPLAETAHLALADALWRQHRPKDALREVQSAAQALPRSVPIAARLGHLLLAQQSPGAAAEAFARAIAAQPRVPAHIWLGLTDALWRAGRIAEATDAARRGVAVHPHSADLRARLGQLLLAGGDAGAAQAALAEAMAANPSSEAVQLAMADALWRQGRRAEAVAAARQAVAAVPDSPEVAARLGHLLLEESAAEEAAAIFEKVTRDAPHLVAGWVGLCEAERQRKRIKPAIEAYRRAVAEGADRPTVRMLRFRLFGELEE</sequence>
<dbReference type="EMBL" id="JAAEDL010000042">
    <property type="protein sequence ID" value="MBR0683814.1"/>
    <property type="molecule type" value="Genomic_DNA"/>
</dbReference>
<evidence type="ECO:0000313" key="5">
    <source>
        <dbReference type="Proteomes" id="UP001138709"/>
    </source>
</evidence>
<dbReference type="PANTHER" id="PTHR45586:SF1">
    <property type="entry name" value="LIPOPOLYSACCHARIDE ASSEMBLY PROTEIN B"/>
    <property type="match status" value="1"/>
</dbReference>
<keyword evidence="1" id="KW-0677">Repeat</keyword>
<dbReference type="Proteomes" id="UP001138709">
    <property type="component" value="Unassembled WGS sequence"/>
</dbReference>
<dbReference type="InterPro" id="IPR019734">
    <property type="entry name" value="TPR_rpt"/>
</dbReference>
<accession>A0A9X9XJC8</accession>
<dbReference type="Pfam" id="PF13432">
    <property type="entry name" value="TPR_16"/>
    <property type="match status" value="4"/>
</dbReference>
<evidence type="ECO:0000256" key="2">
    <source>
        <dbReference type="ARBA" id="ARBA00022803"/>
    </source>
</evidence>
<dbReference type="RefSeq" id="WP_211849377.1">
    <property type="nucleotide sequence ID" value="NZ_JAAEDL010000042.1"/>
</dbReference>
<feature type="repeat" description="TPR" evidence="3">
    <location>
        <begin position="328"/>
        <end position="361"/>
    </location>
</feature>
<evidence type="ECO:0000313" key="4">
    <source>
        <dbReference type="EMBL" id="MBR0683814.1"/>
    </source>
</evidence>
<proteinExistence type="predicted"/>
<dbReference type="SUPFAM" id="SSF48452">
    <property type="entry name" value="TPR-like"/>
    <property type="match status" value="3"/>
</dbReference>
<keyword evidence="5" id="KW-1185">Reference proteome</keyword>
<organism evidence="4 5">
    <name type="scientific">Neoroseomonas eburnea</name>
    <dbReference type="NCBI Taxonomy" id="1346889"/>
    <lineage>
        <taxon>Bacteria</taxon>
        <taxon>Pseudomonadati</taxon>
        <taxon>Pseudomonadota</taxon>
        <taxon>Alphaproteobacteria</taxon>
        <taxon>Acetobacterales</taxon>
        <taxon>Acetobacteraceae</taxon>
        <taxon>Neoroseomonas</taxon>
    </lineage>
</organism>
<dbReference type="InterPro" id="IPR051012">
    <property type="entry name" value="CellSynth/LPSAsmb/PSIAsmb"/>
</dbReference>
<dbReference type="InterPro" id="IPR011990">
    <property type="entry name" value="TPR-like_helical_dom_sf"/>
</dbReference>
<dbReference type="SMART" id="SM00028">
    <property type="entry name" value="TPR"/>
    <property type="match status" value="11"/>
</dbReference>
<dbReference type="AlphaFoldDB" id="A0A9X9XJC8"/>
<evidence type="ECO:0000256" key="1">
    <source>
        <dbReference type="ARBA" id="ARBA00022737"/>
    </source>
</evidence>
<dbReference type="Pfam" id="PF14559">
    <property type="entry name" value="TPR_19"/>
    <property type="match status" value="2"/>
</dbReference>
<name>A0A9X9XJC8_9PROT</name>
<gene>
    <name evidence="4" type="ORF">GXW74_25275</name>
</gene>
<dbReference type="PANTHER" id="PTHR45586">
    <property type="entry name" value="TPR REPEAT-CONTAINING PROTEIN PA4667"/>
    <property type="match status" value="1"/>
</dbReference>
<reference evidence="4" key="1">
    <citation type="submission" date="2020-01" db="EMBL/GenBank/DDBJ databases">
        <authorList>
            <person name="Rat A."/>
        </authorList>
    </citation>
    <scope>NUCLEOTIDE SEQUENCE</scope>
    <source>
        <strain evidence="4">LMG 31228</strain>
    </source>
</reference>
<reference evidence="4" key="2">
    <citation type="journal article" date="2021" name="Syst. Appl. Microbiol.">
        <title>Roseomonas hellenica sp. nov., isolated from roots of wild-growing Alkanna tinctoria.</title>
        <authorList>
            <person name="Rat A."/>
            <person name="Naranjo H.D."/>
            <person name="Lebbe L."/>
            <person name="Cnockaert M."/>
            <person name="Krigas N."/>
            <person name="Grigoriadou K."/>
            <person name="Maloupa E."/>
            <person name="Willems A."/>
        </authorList>
    </citation>
    <scope>NUCLEOTIDE SEQUENCE</scope>
    <source>
        <strain evidence="4">LMG 31228</strain>
    </source>
</reference>
<dbReference type="Gene3D" id="1.25.40.10">
    <property type="entry name" value="Tetratricopeptide repeat domain"/>
    <property type="match status" value="5"/>
</dbReference>
<evidence type="ECO:0000256" key="3">
    <source>
        <dbReference type="PROSITE-ProRule" id="PRU00339"/>
    </source>
</evidence>